<name>A0A7W3N4Z8_9ACTN</name>
<dbReference type="SUPFAM" id="SSF48576">
    <property type="entry name" value="Terpenoid synthases"/>
    <property type="match status" value="1"/>
</dbReference>
<dbReference type="Proteomes" id="UP000539313">
    <property type="component" value="Unassembled WGS sequence"/>
</dbReference>
<evidence type="ECO:0000313" key="1">
    <source>
        <dbReference type="EMBL" id="MBA9007578.1"/>
    </source>
</evidence>
<dbReference type="Pfam" id="PF19086">
    <property type="entry name" value="Terpene_syn_C_2"/>
    <property type="match status" value="1"/>
</dbReference>
<sequence>MNAPSLAEETGRDAVPAARISGRISAVAGQAQRQMRSWAAAYPGLFGAEAFDPALFSTLSLAAAFSGPWHTADELRMANRMCLWCFALDYLVDYAATTEAEVTRIVERCEAVAGGARPAADDELTVFLAEIRDELAALPAFAELGGVWRDELRRMLAAMAREWTWKAARRDGDTGRPTLAEYLDNADNLGFSFVFAAHWIATCGTGPGGGVDPVRQASRAVQRVIRLLNDLGTYERDLKWGDLNALLLDATREEVGRRVAEATAEARRLLELARAEHPREADYMERQMDFCAGFYRVTDYWGAP</sequence>
<keyword evidence="2" id="KW-1185">Reference proteome</keyword>
<dbReference type="AlphaFoldDB" id="A0A7W3N4Z8"/>
<organism evidence="1 2">
    <name type="scientific">Thermomonospora cellulosilytica</name>
    <dbReference type="NCBI Taxonomy" id="1411118"/>
    <lineage>
        <taxon>Bacteria</taxon>
        <taxon>Bacillati</taxon>
        <taxon>Actinomycetota</taxon>
        <taxon>Actinomycetes</taxon>
        <taxon>Streptosporangiales</taxon>
        <taxon>Thermomonosporaceae</taxon>
        <taxon>Thermomonospora</taxon>
    </lineage>
</organism>
<dbReference type="InterPro" id="IPR008949">
    <property type="entry name" value="Isoprenoid_synthase_dom_sf"/>
</dbReference>
<accession>A0A7W3N4Z8</accession>
<reference evidence="1 2" key="1">
    <citation type="submission" date="2020-08" db="EMBL/GenBank/DDBJ databases">
        <title>Sequencing the genomes of 1000 actinobacteria strains.</title>
        <authorList>
            <person name="Klenk H.-P."/>
        </authorList>
    </citation>
    <scope>NUCLEOTIDE SEQUENCE [LARGE SCALE GENOMIC DNA]</scope>
    <source>
        <strain evidence="1 2">DSM 45823</strain>
    </source>
</reference>
<dbReference type="RefSeq" id="WP_182708104.1">
    <property type="nucleotide sequence ID" value="NZ_JACJII010000001.1"/>
</dbReference>
<evidence type="ECO:0008006" key="3">
    <source>
        <dbReference type="Google" id="ProtNLM"/>
    </source>
</evidence>
<protein>
    <recommendedName>
        <fullName evidence="3">Terpene synthase</fullName>
    </recommendedName>
</protein>
<gene>
    <name evidence="1" type="ORF">HNR21_006460</name>
</gene>
<proteinExistence type="predicted"/>
<dbReference type="Gene3D" id="1.10.600.10">
    <property type="entry name" value="Farnesyl Diphosphate Synthase"/>
    <property type="match status" value="1"/>
</dbReference>
<evidence type="ECO:0000313" key="2">
    <source>
        <dbReference type="Proteomes" id="UP000539313"/>
    </source>
</evidence>
<dbReference type="EMBL" id="JACJII010000001">
    <property type="protein sequence ID" value="MBA9007578.1"/>
    <property type="molecule type" value="Genomic_DNA"/>
</dbReference>
<comment type="caution">
    <text evidence="1">The sequence shown here is derived from an EMBL/GenBank/DDBJ whole genome shotgun (WGS) entry which is preliminary data.</text>
</comment>